<gene>
    <name evidence="4" type="ORF">E5161_17460</name>
</gene>
<dbReference type="GO" id="GO:0005576">
    <property type="term" value="C:extracellular region"/>
    <property type="evidence" value="ECO:0007669"/>
    <property type="project" value="UniProtKB-SubCell"/>
</dbReference>
<dbReference type="GO" id="GO:0005975">
    <property type="term" value="P:carbohydrate metabolic process"/>
    <property type="evidence" value="ECO:0007669"/>
    <property type="project" value="InterPro"/>
</dbReference>
<reference evidence="4 5" key="1">
    <citation type="submission" date="2019-04" db="EMBL/GenBank/DDBJ databases">
        <title>Cohnella sp. nov., isolated from soil.</title>
        <authorList>
            <person name="Kim W."/>
        </authorList>
    </citation>
    <scope>NUCLEOTIDE SEQUENCE [LARGE SCALE GENOMIC DNA]</scope>
    <source>
        <strain evidence="4 5">CAU 1483</strain>
    </source>
</reference>
<dbReference type="InterPro" id="IPR051398">
    <property type="entry name" value="Polysacch_Deacetylase"/>
</dbReference>
<dbReference type="GO" id="GO:0016810">
    <property type="term" value="F:hydrolase activity, acting on carbon-nitrogen (but not peptide) bonds"/>
    <property type="evidence" value="ECO:0007669"/>
    <property type="project" value="InterPro"/>
</dbReference>
<dbReference type="InterPro" id="IPR002509">
    <property type="entry name" value="NODB_dom"/>
</dbReference>
<accession>A0A4U0F546</accession>
<comment type="subcellular location">
    <subcellularLocation>
        <location evidence="1">Secreted</location>
    </subcellularLocation>
</comment>
<dbReference type="CDD" id="cd10918">
    <property type="entry name" value="CE4_NodB_like_5s_6s"/>
    <property type="match status" value="1"/>
</dbReference>
<evidence type="ECO:0000256" key="2">
    <source>
        <dbReference type="ARBA" id="ARBA00022729"/>
    </source>
</evidence>
<keyword evidence="2" id="KW-0732">Signal</keyword>
<sequence length="256" mass="28562">MIACGVGQTGGMKTAIIIVHALWLAYTSAFHAHNVARKSPAEAIPILLYHSVADNPQDPLSVLPARFERQLAHLRDRGYHPLFFADLAAWGQRPLPPKPVIITMDDGYDNQFTAAYPILRRTGMKATIFAITGRMGKPGYLTWQQLRMMEASGTVDTQSHTVTHPDFTKISPAQKRAELVESRDAIFRQLGHRSYAFAYPYGKYDQDSVVAVRLAGYRYAVTGEPGYAERSQGLLKLHRIIMTGAMPLEDFYALLP</sequence>
<evidence type="ECO:0000256" key="1">
    <source>
        <dbReference type="ARBA" id="ARBA00004613"/>
    </source>
</evidence>
<dbReference type="PANTHER" id="PTHR34216">
    <property type="match status" value="1"/>
</dbReference>
<dbReference type="Pfam" id="PF01522">
    <property type="entry name" value="Polysacc_deac_1"/>
    <property type="match status" value="1"/>
</dbReference>
<dbReference type="Gene3D" id="3.20.20.370">
    <property type="entry name" value="Glycoside hydrolase/deacetylase"/>
    <property type="match status" value="1"/>
</dbReference>
<keyword evidence="5" id="KW-1185">Reference proteome</keyword>
<organism evidence="4 5">
    <name type="scientific">Cohnella pontilimi</name>
    <dbReference type="NCBI Taxonomy" id="2564100"/>
    <lineage>
        <taxon>Bacteria</taxon>
        <taxon>Bacillati</taxon>
        <taxon>Bacillota</taxon>
        <taxon>Bacilli</taxon>
        <taxon>Bacillales</taxon>
        <taxon>Paenibacillaceae</taxon>
        <taxon>Cohnella</taxon>
    </lineage>
</organism>
<dbReference type="PROSITE" id="PS51677">
    <property type="entry name" value="NODB"/>
    <property type="match status" value="1"/>
</dbReference>
<name>A0A4U0F546_9BACL</name>
<evidence type="ECO:0000313" key="4">
    <source>
        <dbReference type="EMBL" id="TJY39737.1"/>
    </source>
</evidence>
<dbReference type="EMBL" id="SUPK01000009">
    <property type="protein sequence ID" value="TJY39737.1"/>
    <property type="molecule type" value="Genomic_DNA"/>
</dbReference>
<dbReference type="AlphaFoldDB" id="A0A4U0F546"/>
<dbReference type="OrthoDB" id="9778320at2"/>
<evidence type="ECO:0000313" key="5">
    <source>
        <dbReference type="Proteomes" id="UP000309673"/>
    </source>
</evidence>
<evidence type="ECO:0000259" key="3">
    <source>
        <dbReference type="PROSITE" id="PS51677"/>
    </source>
</evidence>
<proteinExistence type="predicted"/>
<feature type="domain" description="NodB homology" evidence="3">
    <location>
        <begin position="98"/>
        <end position="256"/>
    </location>
</feature>
<dbReference type="PANTHER" id="PTHR34216:SF3">
    <property type="entry name" value="POLY-BETA-1,6-N-ACETYL-D-GLUCOSAMINE N-DEACETYLASE"/>
    <property type="match status" value="1"/>
</dbReference>
<dbReference type="InterPro" id="IPR011330">
    <property type="entry name" value="Glyco_hydro/deAcase_b/a-brl"/>
</dbReference>
<dbReference type="Proteomes" id="UP000309673">
    <property type="component" value="Unassembled WGS sequence"/>
</dbReference>
<dbReference type="SUPFAM" id="SSF88713">
    <property type="entry name" value="Glycoside hydrolase/deacetylase"/>
    <property type="match status" value="1"/>
</dbReference>
<comment type="caution">
    <text evidence="4">The sequence shown here is derived from an EMBL/GenBank/DDBJ whole genome shotgun (WGS) entry which is preliminary data.</text>
</comment>
<protein>
    <submittedName>
        <fullName evidence="4">Polysaccharide deacetylase family protein</fullName>
    </submittedName>
</protein>